<dbReference type="OrthoDB" id="5408598at2759"/>
<comment type="caution">
    <text evidence="2">The sequence shown here is derived from an EMBL/GenBank/DDBJ whole genome shotgun (WGS) entry which is preliminary data.</text>
</comment>
<protein>
    <submittedName>
        <fullName evidence="2">Uncharacterized protein</fullName>
    </submittedName>
</protein>
<keyword evidence="3" id="KW-1185">Reference proteome</keyword>
<gene>
    <name evidence="2" type="ORF">DID88_006328</name>
</gene>
<keyword evidence="1" id="KW-0732">Signal</keyword>
<evidence type="ECO:0000256" key="1">
    <source>
        <dbReference type="SAM" id="SignalP"/>
    </source>
</evidence>
<name>A0A395J2R7_9HELO</name>
<reference evidence="2 3" key="1">
    <citation type="submission" date="2018-06" db="EMBL/GenBank/DDBJ databases">
        <title>Genome Sequence of the Brown Rot Fungal Pathogen Monilinia fructigena.</title>
        <authorList>
            <person name="Landi L."/>
            <person name="De Miccolis Angelini R.M."/>
            <person name="Pollastro S."/>
            <person name="Abate D."/>
            <person name="Faretra F."/>
            <person name="Romanazzi G."/>
        </authorList>
    </citation>
    <scope>NUCLEOTIDE SEQUENCE [LARGE SCALE GENOMIC DNA]</scope>
    <source>
        <strain evidence="2 3">Mfrg269</strain>
    </source>
</reference>
<sequence>MRSNWISAVLLAAMALPAAFAVIKKVHDGPGLTYEEYLESLTLNTTEGWEPMARVPQYLFDEDDFLDLGHVLVTEKRGGGNQFVGYVNNECYGS</sequence>
<dbReference type="AlphaFoldDB" id="A0A395J2R7"/>
<dbReference type="Proteomes" id="UP000249056">
    <property type="component" value="Unassembled WGS sequence"/>
</dbReference>
<accession>A0A395J2R7</accession>
<organism evidence="2 3">
    <name type="scientific">Monilinia fructigena</name>
    <dbReference type="NCBI Taxonomy" id="38457"/>
    <lineage>
        <taxon>Eukaryota</taxon>
        <taxon>Fungi</taxon>
        <taxon>Dikarya</taxon>
        <taxon>Ascomycota</taxon>
        <taxon>Pezizomycotina</taxon>
        <taxon>Leotiomycetes</taxon>
        <taxon>Helotiales</taxon>
        <taxon>Sclerotiniaceae</taxon>
        <taxon>Monilinia</taxon>
    </lineage>
</organism>
<dbReference type="EMBL" id="QKRW01000006">
    <property type="protein sequence ID" value="RAL66641.1"/>
    <property type="molecule type" value="Genomic_DNA"/>
</dbReference>
<feature type="signal peptide" evidence="1">
    <location>
        <begin position="1"/>
        <end position="21"/>
    </location>
</feature>
<proteinExistence type="predicted"/>
<feature type="chain" id="PRO_5017195501" evidence="1">
    <location>
        <begin position="22"/>
        <end position="94"/>
    </location>
</feature>
<evidence type="ECO:0000313" key="2">
    <source>
        <dbReference type="EMBL" id="RAL66641.1"/>
    </source>
</evidence>
<evidence type="ECO:0000313" key="3">
    <source>
        <dbReference type="Proteomes" id="UP000249056"/>
    </source>
</evidence>